<dbReference type="EMBL" id="JANYMP010000015">
    <property type="protein sequence ID" value="MCS7480828.1"/>
    <property type="molecule type" value="Genomic_DNA"/>
</dbReference>
<evidence type="ECO:0000313" key="9">
    <source>
        <dbReference type="Proteomes" id="UP001141259"/>
    </source>
</evidence>
<evidence type="ECO:0000256" key="2">
    <source>
        <dbReference type="ARBA" id="ARBA00023015"/>
    </source>
</evidence>
<keyword evidence="3" id="KW-0731">Sigma factor</keyword>
<dbReference type="InterPro" id="IPR039425">
    <property type="entry name" value="RNA_pol_sigma-70-like"/>
</dbReference>
<evidence type="ECO:0000256" key="4">
    <source>
        <dbReference type="ARBA" id="ARBA00023125"/>
    </source>
</evidence>
<dbReference type="PANTHER" id="PTHR43133">
    <property type="entry name" value="RNA POLYMERASE ECF-TYPE SIGMA FACTO"/>
    <property type="match status" value="1"/>
</dbReference>
<proteinExistence type="inferred from homology"/>
<comment type="caution">
    <text evidence="8">The sequence shown here is derived from an EMBL/GenBank/DDBJ whole genome shotgun (WGS) entry which is preliminary data.</text>
</comment>
<feature type="domain" description="RNA polymerase sigma factor 70 region 4 type 2" evidence="7">
    <location>
        <begin position="102"/>
        <end position="152"/>
    </location>
</feature>
<evidence type="ECO:0000256" key="3">
    <source>
        <dbReference type="ARBA" id="ARBA00023082"/>
    </source>
</evidence>
<dbReference type="PANTHER" id="PTHR43133:SF50">
    <property type="entry name" value="ECF RNA POLYMERASE SIGMA FACTOR SIGM"/>
    <property type="match status" value="1"/>
</dbReference>
<dbReference type="SUPFAM" id="SSF88946">
    <property type="entry name" value="Sigma2 domain of RNA polymerase sigma factors"/>
    <property type="match status" value="1"/>
</dbReference>
<dbReference type="InterPro" id="IPR014284">
    <property type="entry name" value="RNA_pol_sigma-70_dom"/>
</dbReference>
<protein>
    <submittedName>
        <fullName evidence="8">SigE family RNA polymerase sigma factor</fullName>
    </submittedName>
</protein>
<dbReference type="NCBIfam" id="TIGR02983">
    <property type="entry name" value="SigE-fam_strep"/>
    <property type="match status" value="1"/>
</dbReference>
<feature type="domain" description="RNA polymerase sigma-70 region 2" evidence="6">
    <location>
        <begin position="13"/>
        <end position="78"/>
    </location>
</feature>
<name>A0A9X2VQ52_9PSEU</name>
<comment type="similarity">
    <text evidence="1">Belongs to the sigma-70 factor family. ECF subfamily.</text>
</comment>
<dbReference type="GO" id="GO:0016987">
    <property type="term" value="F:sigma factor activity"/>
    <property type="evidence" value="ECO:0007669"/>
    <property type="project" value="UniProtKB-KW"/>
</dbReference>
<dbReference type="Pfam" id="PF08281">
    <property type="entry name" value="Sigma70_r4_2"/>
    <property type="match status" value="1"/>
</dbReference>
<dbReference type="SUPFAM" id="SSF88659">
    <property type="entry name" value="Sigma3 and sigma4 domains of RNA polymerase sigma factors"/>
    <property type="match status" value="1"/>
</dbReference>
<gene>
    <name evidence="8" type="ORF">NZH93_28560</name>
</gene>
<dbReference type="InterPro" id="IPR036388">
    <property type="entry name" value="WH-like_DNA-bd_sf"/>
</dbReference>
<keyword evidence="9" id="KW-1185">Reference proteome</keyword>
<accession>A0A9X2VQ52</accession>
<evidence type="ECO:0000313" key="8">
    <source>
        <dbReference type="EMBL" id="MCS7480828.1"/>
    </source>
</evidence>
<keyword evidence="4" id="KW-0238">DNA-binding</keyword>
<dbReference type="Gene3D" id="1.10.10.10">
    <property type="entry name" value="Winged helix-like DNA-binding domain superfamily/Winged helix DNA-binding domain"/>
    <property type="match status" value="1"/>
</dbReference>
<organism evidence="8 9">
    <name type="scientific">Umezawaea endophytica</name>
    <dbReference type="NCBI Taxonomy" id="1654476"/>
    <lineage>
        <taxon>Bacteria</taxon>
        <taxon>Bacillati</taxon>
        <taxon>Actinomycetota</taxon>
        <taxon>Actinomycetes</taxon>
        <taxon>Pseudonocardiales</taxon>
        <taxon>Pseudonocardiaceae</taxon>
        <taxon>Umezawaea</taxon>
    </lineage>
</organism>
<dbReference type="GO" id="GO:0003677">
    <property type="term" value="F:DNA binding"/>
    <property type="evidence" value="ECO:0007669"/>
    <property type="project" value="UniProtKB-KW"/>
</dbReference>
<dbReference type="CDD" id="cd06171">
    <property type="entry name" value="Sigma70_r4"/>
    <property type="match status" value="1"/>
</dbReference>
<dbReference type="InterPro" id="IPR007627">
    <property type="entry name" value="RNA_pol_sigma70_r2"/>
</dbReference>
<sequence>MNWNVEFTDHFTRSARSMRFTAYLLCGNWSEAEDVVQSAFLKLYLAGPRVARREGLDAYLRQIVVRTFITERRRVRWRRERLVGEPPELPEPDSSNEVRIVLWQALGSVPARQRAVLVLRYWHDLSLEDTAVALGCSVGTVKSQGNRGLATLRRRLGPAFDELRMEVRRGARG</sequence>
<dbReference type="InterPro" id="IPR013325">
    <property type="entry name" value="RNA_pol_sigma_r2"/>
</dbReference>
<reference evidence="8" key="1">
    <citation type="submission" date="2022-08" db="EMBL/GenBank/DDBJ databases">
        <authorList>
            <person name="Tistechok S."/>
            <person name="Samborskyy M."/>
            <person name="Roman I."/>
        </authorList>
    </citation>
    <scope>NUCLEOTIDE SEQUENCE</scope>
    <source>
        <strain evidence="8">DSM 103496</strain>
    </source>
</reference>
<evidence type="ECO:0000259" key="7">
    <source>
        <dbReference type="Pfam" id="PF08281"/>
    </source>
</evidence>
<dbReference type="GO" id="GO:0006352">
    <property type="term" value="P:DNA-templated transcription initiation"/>
    <property type="evidence" value="ECO:0007669"/>
    <property type="project" value="InterPro"/>
</dbReference>
<evidence type="ECO:0000256" key="1">
    <source>
        <dbReference type="ARBA" id="ARBA00010641"/>
    </source>
</evidence>
<evidence type="ECO:0000259" key="6">
    <source>
        <dbReference type="Pfam" id="PF04542"/>
    </source>
</evidence>
<dbReference type="AlphaFoldDB" id="A0A9X2VQ52"/>
<dbReference type="RefSeq" id="WP_259626452.1">
    <property type="nucleotide sequence ID" value="NZ_JANYMP010000015.1"/>
</dbReference>
<dbReference type="InterPro" id="IPR013249">
    <property type="entry name" value="RNA_pol_sigma70_r4_t2"/>
</dbReference>
<dbReference type="Gene3D" id="1.10.1740.10">
    <property type="match status" value="1"/>
</dbReference>
<dbReference type="NCBIfam" id="TIGR02937">
    <property type="entry name" value="sigma70-ECF"/>
    <property type="match status" value="1"/>
</dbReference>
<keyword evidence="2" id="KW-0805">Transcription regulation</keyword>
<dbReference type="Proteomes" id="UP001141259">
    <property type="component" value="Unassembled WGS sequence"/>
</dbReference>
<dbReference type="InterPro" id="IPR013324">
    <property type="entry name" value="RNA_pol_sigma_r3/r4-like"/>
</dbReference>
<dbReference type="Pfam" id="PF04542">
    <property type="entry name" value="Sigma70_r2"/>
    <property type="match status" value="1"/>
</dbReference>
<keyword evidence="5" id="KW-0804">Transcription</keyword>
<evidence type="ECO:0000256" key="5">
    <source>
        <dbReference type="ARBA" id="ARBA00023163"/>
    </source>
</evidence>
<dbReference type="InterPro" id="IPR014325">
    <property type="entry name" value="RNA_pol_sigma-E_actinobac"/>
</dbReference>